<dbReference type="GO" id="GO:0043139">
    <property type="term" value="F:5'-3' DNA helicase activity"/>
    <property type="evidence" value="ECO:0007669"/>
    <property type="project" value="TreeGrafter"/>
</dbReference>
<organism evidence="6 7">
    <name type="scientific">Longimicrobium terrae</name>
    <dbReference type="NCBI Taxonomy" id="1639882"/>
    <lineage>
        <taxon>Bacteria</taxon>
        <taxon>Pseudomonadati</taxon>
        <taxon>Gemmatimonadota</taxon>
        <taxon>Longimicrobiia</taxon>
        <taxon>Longimicrobiales</taxon>
        <taxon>Longimicrobiaceae</taxon>
        <taxon>Longimicrobium</taxon>
    </lineage>
</organism>
<dbReference type="CDD" id="cd17934">
    <property type="entry name" value="DEXXQc_Upf1-like"/>
    <property type="match status" value="1"/>
</dbReference>
<dbReference type="SUPFAM" id="SSF52540">
    <property type="entry name" value="P-loop containing nucleoside triphosphate hydrolases"/>
    <property type="match status" value="1"/>
</dbReference>
<keyword evidence="2" id="KW-0378">Hydrolase</keyword>
<evidence type="ECO:0000256" key="1">
    <source>
        <dbReference type="ARBA" id="ARBA00022741"/>
    </source>
</evidence>
<keyword evidence="4" id="KW-0067">ATP-binding</keyword>
<dbReference type="InterPro" id="IPR050534">
    <property type="entry name" value="Coronavir_polyprotein_1ab"/>
</dbReference>
<evidence type="ECO:0000313" key="7">
    <source>
        <dbReference type="Proteomes" id="UP000582837"/>
    </source>
</evidence>
<gene>
    <name evidence="6" type="ORF">HNQ61_005198</name>
</gene>
<sequence>MTDLRLSGTLLAQYFRFDCDRQLRWEMVPPALRGGDVPAPNADPAAGPLIGQRPGMELLTRAGRRWEARAMDRLIAHFGERVVVADRDAEGRTERLPYAAVVRALRDPGEARWLVQPELRVPDGFRERFGIPVHVRVAPAQPDLVRLGRDARGRLRLGVADVKWSREGALQHFAQVAFYSLLLEEICRAEGIEAVVDTRWGWLWTRGSRGPKRFPLAAYRHHVQAFLRDELPRIAAASAAEAEWHLRPRCTSCAFFAHCRAEADRTDHLSRVVGLTPLAASQLRSRGIRNVRQLRTAEFKRGVYTGAHALESAESVLKKRVQALDFGKLKEGEKQSFRMPVAEAARVLVTAESDPVSGTVFALGIRAERSGGPARTDVFVSESGSEEGEREMLGRFLTRAAEIVGDAEAGAREAQTGGRRRGPGAHVYLWDAGEAELLRDCLQRHLGDAGTQPGIAGVARLLFPGGDAGAPPPGTVVLDVVGELFALPIPYAWDLASVSDELQPAEKAWVHRTRPDYGWPFSSQVAFERIHDVWRQRPHPVAGGEEAPERVRAEIVRAVGSKLAGVDSVIRAIRDHAARRRDPMLRMDSAAFAEGGGPIADPVLEQLRLFTLAEAAEQAASIRALHALPTADRARRFESISGLNLVERLPNGHAVFEFDPACREAKFRPGDFALVLTNDDGRMLAETDAKPWLRRKLMVELIDYDLASSPPRITLAPDTAWDKLAFDRYDGRPVLDLNRVCVLDRASVDFNTRRVVQSLRALAGDHGESATVRALLAGQAPGWATPLDADAGWRETVDVAHARRGYALNAEQEAAWRAAFGQSVSVIWGPPGTGKTYLLAWILIGMAAAARAAGRPLRILVTAATHRAVVNVLARLARELASAGLDSPLRAVKLAGRGSEADDDLAALEVEVIRDDHLPRALAASDADGLPLVAGSTVWSLWKQMRQMNGDDDDEEADSTVPIRPLFDVVVIDEASQMKVPEALIALSSLRPGGRVVLCGDDRQLPPILYGRYPREETLFGSAFTHFAERFGRLALRESRRMNRALVRWPARLFYPGFVSMDPHRRLARNEAIEIDDPVDRLLWDVLLRPGDAAVFCTYAGVRATARNAFEAGLAARLARLARVGIRDPETGAAYTAEAFRAHGLAILSPHRAQNAAILGELVSGGWPRGELPVVDTVERMQGNEREMIIVSYAVADREYAEREAEFLLNPNRFNVSITRPRSKLVVLMSDDVLRTMPRDEQTLTESMAIKGYPAHFRHERVIEVEVTGASPVRLIVRT</sequence>
<dbReference type="Pfam" id="PF13087">
    <property type="entry name" value="AAA_12"/>
    <property type="match status" value="1"/>
</dbReference>
<evidence type="ECO:0000256" key="3">
    <source>
        <dbReference type="ARBA" id="ARBA00022806"/>
    </source>
</evidence>
<evidence type="ECO:0000259" key="5">
    <source>
        <dbReference type="Pfam" id="PF13087"/>
    </source>
</evidence>
<dbReference type="AlphaFoldDB" id="A0A841H6C3"/>
<dbReference type="PANTHER" id="PTHR43788">
    <property type="entry name" value="DNA2/NAM7 HELICASE FAMILY MEMBER"/>
    <property type="match status" value="1"/>
</dbReference>
<dbReference type="InterPro" id="IPR027417">
    <property type="entry name" value="P-loop_NTPase"/>
</dbReference>
<keyword evidence="7" id="KW-1185">Reference proteome</keyword>
<dbReference type="PANTHER" id="PTHR43788:SF8">
    <property type="entry name" value="DNA-BINDING PROTEIN SMUBP-2"/>
    <property type="match status" value="1"/>
</dbReference>
<comment type="caution">
    <text evidence="6">The sequence shown here is derived from an EMBL/GenBank/DDBJ whole genome shotgun (WGS) entry which is preliminary data.</text>
</comment>
<dbReference type="InterPro" id="IPR047187">
    <property type="entry name" value="SF1_C_Upf1"/>
</dbReference>
<keyword evidence="3" id="KW-0347">Helicase</keyword>
<dbReference type="InterPro" id="IPR041679">
    <property type="entry name" value="DNA2/NAM7-like_C"/>
</dbReference>
<accession>A0A841H6C3</accession>
<dbReference type="RefSeq" id="WP_170038450.1">
    <property type="nucleotide sequence ID" value="NZ_JABDTL010000002.1"/>
</dbReference>
<dbReference type="EMBL" id="JACHIA010000025">
    <property type="protein sequence ID" value="MBB6073528.1"/>
    <property type="molecule type" value="Genomic_DNA"/>
</dbReference>
<dbReference type="GO" id="GO:0005524">
    <property type="term" value="F:ATP binding"/>
    <property type="evidence" value="ECO:0007669"/>
    <property type="project" value="UniProtKB-KW"/>
</dbReference>
<evidence type="ECO:0000256" key="4">
    <source>
        <dbReference type="ARBA" id="ARBA00022840"/>
    </source>
</evidence>
<evidence type="ECO:0000256" key="2">
    <source>
        <dbReference type="ARBA" id="ARBA00022801"/>
    </source>
</evidence>
<dbReference type="GO" id="GO:0016787">
    <property type="term" value="F:hydrolase activity"/>
    <property type="evidence" value="ECO:0007669"/>
    <property type="project" value="UniProtKB-KW"/>
</dbReference>
<dbReference type="Pfam" id="PF13604">
    <property type="entry name" value="AAA_30"/>
    <property type="match status" value="1"/>
</dbReference>
<dbReference type="CDD" id="cd18808">
    <property type="entry name" value="SF1_C_Upf1"/>
    <property type="match status" value="1"/>
</dbReference>
<name>A0A841H6C3_9BACT</name>
<evidence type="ECO:0000313" key="6">
    <source>
        <dbReference type="EMBL" id="MBB6073528.1"/>
    </source>
</evidence>
<proteinExistence type="predicted"/>
<dbReference type="Proteomes" id="UP000582837">
    <property type="component" value="Unassembled WGS sequence"/>
</dbReference>
<dbReference type="Gene3D" id="3.40.50.300">
    <property type="entry name" value="P-loop containing nucleotide triphosphate hydrolases"/>
    <property type="match status" value="2"/>
</dbReference>
<reference evidence="6 7" key="1">
    <citation type="submission" date="2020-08" db="EMBL/GenBank/DDBJ databases">
        <title>Genomic Encyclopedia of Type Strains, Phase IV (KMG-IV): sequencing the most valuable type-strain genomes for metagenomic binning, comparative biology and taxonomic classification.</title>
        <authorList>
            <person name="Goeker M."/>
        </authorList>
    </citation>
    <scope>NUCLEOTIDE SEQUENCE [LARGE SCALE GENOMIC DNA]</scope>
    <source>
        <strain evidence="6 7">DSM 29007</strain>
    </source>
</reference>
<protein>
    <recommendedName>
        <fullName evidence="5">DNA2/NAM7 helicase-like C-terminal domain-containing protein</fullName>
    </recommendedName>
</protein>
<keyword evidence="1" id="KW-0547">Nucleotide-binding</keyword>
<feature type="domain" description="DNA2/NAM7 helicase-like C-terminal" evidence="5">
    <location>
        <begin position="1032"/>
        <end position="1229"/>
    </location>
</feature>